<reference evidence="2 3" key="1">
    <citation type="submission" date="2016-10" db="EMBL/GenBank/DDBJ databases">
        <authorList>
            <person name="de Groot N.N."/>
        </authorList>
    </citation>
    <scope>NUCLEOTIDE SEQUENCE [LARGE SCALE GENOMIC DNA]</scope>
    <source>
        <strain evidence="2 3">ATCC 43154</strain>
    </source>
</reference>
<gene>
    <name evidence="2" type="ORF">SAMN02982985_02859</name>
</gene>
<name>A0A1I4NCY0_9BURK</name>
<keyword evidence="1" id="KW-1133">Transmembrane helix</keyword>
<keyword evidence="1" id="KW-0812">Transmembrane</keyword>
<organism evidence="2 3">
    <name type="scientific">Rugamonas rubra</name>
    <dbReference type="NCBI Taxonomy" id="758825"/>
    <lineage>
        <taxon>Bacteria</taxon>
        <taxon>Pseudomonadati</taxon>
        <taxon>Pseudomonadota</taxon>
        <taxon>Betaproteobacteria</taxon>
        <taxon>Burkholderiales</taxon>
        <taxon>Oxalobacteraceae</taxon>
        <taxon>Telluria group</taxon>
        <taxon>Rugamonas</taxon>
    </lineage>
</organism>
<dbReference type="EMBL" id="FOTW01000013">
    <property type="protein sequence ID" value="SFM13236.1"/>
    <property type="molecule type" value="Genomic_DNA"/>
</dbReference>
<evidence type="ECO:0000256" key="1">
    <source>
        <dbReference type="SAM" id="Phobius"/>
    </source>
</evidence>
<feature type="transmembrane region" description="Helical" evidence="1">
    <location>
        <begin position="36"/>
        <end position="56"/>
    </location>
</feature>
<proteinExistence type="predicted"/>
<evidence type="ECO:0000313" key="2">
    <source>
        <dbReference type="EMBL" id="SFM13236.1"/>
    </source>
</evidence>
<keyword evidence="3" id="KW-1185">Reference proteome</keyword>
<protein>
    <submittedName>
        <fullName evidence="2">Uncharacterized protein</fullName>
    </submittedName>
</protein>
<keyword evidence="1" id="KW-0472">Membrane</keyword>
<evidence type="ECO:0000313" key="3">
    <source>
        <dbReference type="Proteomes" id="UP000199470"/>
    </source>
</evidence>
<dbReference type="AlphaFoldDB" id="A0A1I4NCY0"/>
<dbReference type="RefSeq" id="WP_139236497.1">
    <property type="nucleotide sequence ID" value="NZ_FOTW01000013.1"/>
</dbReference>
<sequence length="59" mass="6592">MNEHHLEWSAATLSHHCSDAHPHPPALRGRQKIQRAFCLVGALALCSVLVQLLLWLGTR</sequence>
<dbReference type="Proteomes" id="UP000199470">
    <property type="component" value="Unassembled WGS sequence"/>
</dbReference>
<accession>A0A1I4NCY0</accession>